<dbReference type="InterPro" id="IPR002781">
    <property type="entry name" value="TM_pro_TauE-like"/>
</dbReference>
<keyword evidence="5" id="KW-1003">Cell membrane</keyword>
<evidence type="ECO:0000313" key="7">
    <source>
        <dbReference type="Proteomes" id="UP000694460"/>
    </source>
</evidence>
<dbReference type="PANTHER" id="PTHR43483">
    <property type="entry name" value="MEMBRANE TRANSPORTER PROTEIN HI_0806-RELATED"/>
    <property type="match status" value="1"/>
</dbReference>
<feature type="transmembrane region" description="Helical" evidence="5">
    <location>
        <begin position="96"/>
        <end position="114"/>
    </location>
</feature>
<proteinExistence type="inferred from homology"/>
<dbReference type="RefSeq" id="WP_207554119.1">
    <property type="nucleotide sequence ID" value="NZ_JAGIOP010000002.1"/>
</dbReference>
<feature type="transmembrane region" description="Helical" evidence="5">
    <location>
        <begin position="173"/>
        <end position="195"/>
    </location>
</feature>
<feature type="transmembrane region" description="Helical" evidence="5">
    <location>
        <begin position="68"/>
        <end position="90"/>
    </location>
</feature>
<evidence type="ECO:0000256" key="3">
    <source>
        <dbReference type="ARBA" id="ARBA00022989"/>
    </source>
</evidence>
<keyword evidence="3 5" id="KW-1133">Transmembrane helix</keyword>
<evidence type="ECO:0000256" key="2">
    <source>
        <dbReference type="ARBA" id="ARBA00022692"/>
    </source>
</evidence>
<keyword evidence="7" id="KW-1185">Reference proteome</keyword>
<feature type="transmembrane region" description="Helical" evidence="5">
    <location>
        <begin position="234"/>
        <end position="252"/>
    </location>
</feature>
<comment type="similarity">
    <text evidence="5">Belongs to the 4-toluene sulfonate uptake permease (TSUP) (TC 2.A.102) family.</text>
</comment>
<sequence length="256" mass="25853">MSFVAGLGVAVLTAPVGVSGAVFLLPVQLSVLQVPSPAVTPTNLLFNIVAIPGALLRLRTQAPLRNALTTVLLIGTVPGVVLGAVIRVFLIPGPQVFRLSVAGFLLPLGIWLLVQRNPNAPTPSHRLPLSHTATTAVALAVGVIGGIYGIGGGSLLSPILVGRGLPVATVAPATLICTFITSAAGAFTYLILAITTAAGHHIVPNWTIGLIAGAGGLVGGYLGARAQPHLPERALRTGLGVTAIATAALYVIEALQ</sequence>
<feature type="transmembrane region" description="Helical" evidence="5">
    <location>
        <begin position="202"/>
        <end position="222"/>
    </location>
</feature>
<evidence type="ECO:0000313" key="6">
    <source>
        <dbReference type="EMBL" id="MBP2452339.1"/>
    </source>
</evidence>
<dbReference type="Proteomes" id="UP000694460">
    <property type="component" value="Unassembled WGS sequence"/>
</dbReference>
<evidence type="ECO:0000256" key="5">
    <source>
        <dbReference type="RuleBase" id="RU363041"/>
    </source>
</evidence>
<feature type="transmembrane region" description="Helical" evidence="5">
    <location>
        <begin position="36"/>
        <end position="56"/>
    </location>
</feature>
<accession>A0ABS4ZS67</accession>
<dbReference type="Pfam" id="PF01925">
    <property type="entry name" value="TauE"/>
    <property type="match status" value="1"/>
</dbReference>
<name>A0ABS4ZS67_9MYCO</name>
<organism evidence="6 7">
    <name type="scientific">Mycolicibacterium lutetiense</name>
    <dbReference type="NCBI Taxonomy" id="1641992"/>
    <lineage>
        <taxon>Bacteria</taxon>
        <taxon>Bacillati</taxon>
        <taxon>Actinomycetota</taxon>
        <taxon>Actinomycetes</taxon>
        <taxon>Mycobacteriales</taxon>
        <taxon>Mycobacteriaceae</taxon>
        <taxon>Mycolicibacterium</taxon>
    </lineage>
</organism>
<dbReference type="EMBL" id="JAGIOP010000002">
    <property type="protein sequence ID" value="MBP2452339.1"/>
    <property type="molecule type" value="Genomic_DNA"/>
</dbReference>
<evidence type="ECO:0000256" key="1">
    <source>
        <dbReference type="ARBA" id="ARBA00004141"/>
    </source>
</evidence>
<comment type="subcellular location">
    <subcellularLocation>
        <location evidence="5">Cell membrane</location>
        <topology evidence="5">Multi-pass membrane protein</topology>
    </subcellularLocation>
    <subcellularLocation>
        <location evidence="1">Membrane</location>
        <topology evidence="1">Multi-pass membrane protein</topology>
    </subcellularLocation>
</comment>
<gene>
    <name evidence="6" type="ORF">JOF57_002252</name>
</gene>
<comment type="caution">
    <text evidence="6">The sequence shown here is derived from an EMBL/GenBank/DDBJ whole genome shotgun (WGS) entry which is preliminary data.</text>
</comment>
<reference evidence="6 7" key="1">
    <citation type="submission" date="2021-03" db="EMBL/GenBank/DDBJ databases">
        <title>Sequencing the genomes of 1000 actinobacteria strains.</title>
        <authorList>
            <person name="Klenk H.-P."/>
        </authorList>
    </citation>
    <scope>NUCLEOTIDE SEQUENCE [LARGE SCALE GENOMIC DNA]</scope>
    <source>
        <strain evidence="6 7">DSM 46713</strain>
    </source>
</reference>
<keyword evidence="2 5" id="KW-0812">Transmembrane</keyword>
<keyword evidence="4 5" id="KW-0472">Membrane</keyword>
<evidence type="ECO:0000256" key="4">
    <source>
        <dbReference type="ARBA" id="ARBA00023136"/>
    </source>
</evidence>
<feature type="transmembrane region" description="Helical" evidence="5">
    <location>
        <begin position="135"/>
        <end position="161"/>
    </location>
</feature>
<dbReference type="PANTHER" id="PTHR43483:SF3">
    <property type="entry name" value="MEMBRANE TRANSPORTER PROTEIN HI_0806-RELATED"/>
    <property type="match status" value="1"/>
</dbReference>
<protein>
    <recommendedName>
        <fullName evidence="5">Probable membrane transporter protein</fullName>
    </recommendedName>
</protein>